<protein>
    <submittedName>
        <fullName evidence="2">Heterokaryon incompatibility</fullName>
    </submittedName>
</protein>
<dbReference type="EMBL" id="ML978121">
    <property type="protein sequence ID" value="KAF2103728.1"/>
    <property type="molecule type" value="Genomic_DNA"/>
</dbReference>
<dbReference type="PANTHER" id="PTHR24148:SF73">
    <property type="entry name" value="HET DOMAIN PROTEIN (AFU_ORTHOLOGUE AFUA_8G01020)"/>
    <property type="match status" value="1"/>
</dbReference>
<dbReference type="OrthoDB" id="194358at2759"/>
<sequence>MADHSSSPSPRSSNLSAVTRFAWGDFEALSYTWGNQTSTQQIIMNGKIWNVSENLENALRALLLRPETRNGMHYWIDALCINQADEDERNHQVKRMQTIYSDARAVVVWVGEPKEHEYKASQFLYEVNRVVLQEPDGPPSFLYDLGQEVLQETESFFRKPYWQRLWIIQELAVNHHSTL</sequence>
<feature type="non-terminal residue" evidence="2">
    <location>
        <position position="179"/>
    </location>
</feature>
<evidence type="ECO:0000259" key="1">
    <source>
        <dbReference type="Pfam" id="PF06985"/>
    </source>
</evidence>
<name>A0A9P4IPK0_9PEZI</name>
<dbReference type="InterPro" id="IPR052895">
    <property type="entry name" value="HetReg/Transcr_Mod"/>
</dbReference>
<evidence type="ECO:0000313" key="2">
    <source>
        <dbReference type="EMBL" id="KAF2103728.1"/>
    </source>
</evidence>
<keyword evidence="3" id="KW-1185">Reference proteome</keyword>
<organism evidence="2 3">
    <name type="scientific">Rhizodiscina lignyota</name>
    <dbReference type="NCBI Taxonomy" id="1504668"/>
    <lineage>
        <taxon>Eukaryota</taxon>
        <taxon>Fungi</taxon>
        <taxon>Dikarya</taxon>
        <taxon>Ascomycota</taxon>
        <taxon>Pezizomycotina</taxon>
        <taxon>Dothideomycetes</taxon>
        <taxon>Pleosporomycetidae</taxon>
        <taxon>Aulographales</taxon>
        <taxon>Rhizodiscinaceae</taxon>
        <taxon>Rhizodiscina</taxon>
    </lineage>
</organism>
<dbReference type="PANTHER" id="PTHR24148">
    <property type="entry name" value="ANKYRIN REPEAT DOMAIN-CONTAINING PROTEIN 39 HOMOLOG-RELATED"/>
    <property type="match status" value="1"/>
</dbReference>
<dbReference type="AlphaFoldDB" id="A0A9P4IPK0"/>
<gene>
    <name evidence="2" type="ORF">NA57DRAFT_29468</name>
</gene>
<dbReference type="Proteomes" id="UP000799772">
    <property type="component" value="Unassembled WGS sequence"/>
</dbReference>
<feature type="domain" description="Heterokaryon incompatibility" evidence="1">
    <location>
        <begin position="26"/>
        <end position="170"/>
    </location>
</feature>
<dbReference type="Pfam" id="PF06985">
    <property type="entry name" value="HET"/>
    <property type="match status" value="1"/>
</dbReference>
<comment type="caution">
    <text evidence="2">The sequence shown here is derived from an EMBL/GenBank/DDBJ whole genome shotgun (WGS) entry which is preliminary data.</text>
</comment>
<evidence type="ECO:0000313" key="3">
    <source>
        <dbReference type="Proteomes" id="UP000799772"/>
    </source>
</evidence>
<proteinExistence type="predicted"/>
<dbReference type="InterPro" id="IPR010730">
    <property type="entry name" value="HET"/>
</dbReference>
<accession>A0A9P4IPK0</accession>
<reference evidence="2" key="1">
    <citation type="journal article" date="2020" name="Stud. Mycol.">
        <title>101 Dothideomycetes genomes: a test case for predicting lifestyles and emergence of pathogens.</title>
        <authorList>
            <person name="Haridas S."/>
            <person name="Albert R."/>
            <person name="Binder M."/>
            <person name="Bloem J."/>
            <person name="Labutti K."/>
            <person name="Salamov A."/>
            <person name="Andreopoulos B."/>
            <person name="Baker S."/>
            <person name="Barry K."/>
            <person name="Bills G."/>
            <person name="Bluhm B."/>
            <person name="Cannon C."/>
            <person name="Castanera R."/>
            <person name="Culley D."/>
            <person name="Daum C."/>
            <person name="Ezra D."/>
            <person name="Gonzalez J."/>
            <person name="Henrissat B."/>
            <person name="Kuo A."/>
            <person name="Liang C."/>
            <person name="Lipzen A."/>
            <person name="Lutzoni F."/>
            <person name="Magnuson J."/>
            <person name="Mondo S."/>
            <person name="Nolan M."/>
            <person name="Ohm R."/>
            <person name="Pangilinan J."/>
            <person name="Park H.-J."/>
            <person name="Ramirez L."/>
            <person name="Alfaro M."/>
            <person name="Sun H."/>
            <person name="Tritt A."/>
            <person name="Yoshinaga Y."/>
            <person name="Zwiers L.-H."/>
            <person name="Turgeon B."/>
            <person name="Goodwin S."/>
            <person name="Spatafora J."/>
            <person name="Crous P."/>
            <person name="Grigoriev I."/>
        </authorList>
    </citation>
    <scope>NUCLEOTIDE SEQUENCE</scope>
    <source>
        <strain evidence="2">CBS 133067</strain>
    </source>
</reference>